<accession>A0A222FI45</accession>
<dbReference type="EMBL" id="CP022530">
    <property type="protein sequence ID" value="ASP38429.1"/>
    <property type="molecule type" value="Genomic_DNA"/>
</dbReference>
<dbReference type="KEGG" id="bsan:CHH28_06970"/>
<dbReference type="PROSITE" id="PS51186">
    <property type="entry name" value="GNAT"/>
    <property type="match status" value="1"/>
</dbReference>
<dbReference type="InterPro" id="IPR016181">
    <property type="entry name" value="Acyl_CoA_acyltransferase"/>
</dbReference>
<keyword evidence="1 4" id="KW-0808">Transferase</keyword>
<protein>
    <submittedName>
        <fullName evidence="4">GNAT family N-acetyltransferase</fullName>
    </submittedName>
</protein>
<evidence type="ECO:0000313" key="5">
    <source>
        <dbReference type="Proteomes" id="UP000202440"/>
    </source>
</evidence>
<evidence type="ECO:0000256" key="1">
    <source>
        <dbReference type="ARBA" id="ARBA00022679"/>
    </source>
</evidence>
<dbReference type="InterPro" id="IPR000182">
    <property type="entry name" value="GNAT_dom"/>
</dbReference>
<dbReference type="GO" id="GO:0016747">
    <property type="term" value="F:acyltransferase activity, transferring groups other than amino-acyl groups"/>
    <property type="evidence" value="ECO:0007669"/>
    <property type="project" value="InterPro"/>
</dbReference>
<evidence type="ECO:0000256" key="2">
    <source>
        <dbReference type="ARBA" id="ARBA00023315"/>
    </source>
</evidence>
<proteinExistence type="predicted"/>
<dbReference type="Pfam" id="PF00583">
    <property type="entry name" value="Acetyltransf_1"/>
    <property type="match status" value="1"/>
</dbReference>
<dbReference type="RefSeq" id="WP_094059623.1">
    <property type="nucleotide sequence ID" value="NZ_CP022530.1"/>
</dbReference>
<dbReference type="AlphaFoldDB" id="A0A222FI45"/>
<dbReference type="InterPro" id="IPR050680">
    <property type="entry name" value="YpeA/RimI_acetyltransf"/>
</dbReference>
<feature type="domain" description="N-acetyltransferase" evidence="3">
    <location>
        <begin position="3"/>
        <end position="145"/>
    </location>
</feature>
<dbReference type="Gene3D" id="1.10.287.900">
    <property type="entry name" value="The crystal structure of the spermine/spermidine acetyltransferase from enterococcus faecali"/>
    <property type="match status" value="1"/>
</dbReference>
<keyword evidence="5" id="KW-1185">Reference proteome</keyword>
<dbReference type="SUPFAM" id="SSF55729">
    <property type="entry name" value="Acyl-CoA N-acyltransferases (Nat)"/>
    <property type="match status" value="1"/>
</dbReference>
<dbReference type="Proteomes" id="UP000202440">
    <property type="component" value="Chromosome"/>
</dbReference>
<name>A0A222FI45_9GAMM</name>
<dbReference type="OrthoDB" id="9799147at2"/>
<keyword evidence="2" id="KW-0012">Acyltransferase</keyword>
<evidence type="ECO:0000259" key="3">
    <source>
        <dbReference type="PROSITE" id="PS51186"/>
    </source>
</evidence>
<dbReference type="PANTHER" id="PTHR43420:SF47">
    <property type="entry name" value="N-ACETYLTRANSFERASE DOMAIN-CONTAINING PROTEIN"/>
    <property type="match status" value="1"/>
</dbReference>
<organism evidence="4 5">
    <name type="scientific">Bacterioplanes sanyensis</name>
    <dbReference type="NCBI Taxonomy" id="1249553"/>
    <lineage>
        <taxon>Bacteria</taxon>
        <taxon>Pseudomonadati</taxon>
        <taxon>Pseudomonadota</taxon>
        <taxon>Gammaproteobacteria</taxon>
        <taxon>Oceanospirillales</taxon>
        <taxon>Oceanospirillaceae</taxon>
        <taxon>Bacterioplanes</taxon>
    </lineage>
</organism>
<dbReference type="CDD" id="cd04301">
    <property type="entry name" value="NAT_SF"/>
    <property type="match status" value="1"/>
</dbReference>
<dbReference type="InterPro" id="IPR027455">
    <property type="entry name" value="Sper_AcTfrase_N"/>
</dbReference>
<sequence length="145" mass="16699">MTLSLRPITTDNYEAICDLDVTPEQEAFVACNMWSLVEATYNDGHITRGIYLNDEPVGFFMWVYESRDKVSIYRFMVDQAHQRKGIGRQAMLMALQEIQQDSNLSCIEICYNPNNPVAKDFYASFGFIEVGMDDDDEDMLAEIRL</sequence>
<reference evidence="4 5" key="1">
    <citation type="submission" date="2017-07" db="EMBL/GenBank/DDBJ databases">
        <title>Annotated genome sequence of Bacterioplanes sanyensis isolated from Red Sea.</title>
        <authorList>
            <person name="Rehman Z.U."/>
        </authorList>
    </citation>
    <scope>NUCLEOTIDE SEQUENCE [LARGE SCALE GENOMIC DNA]</scope>
    <source>
        <strain evidence="4 5">NV9</strain>
    </source>
</reference>
<dbReference type="Gene3D" id="3.40.630.30">
    <property type="match status" value="1"/>
</dbReference>
<gene>
    <name evidence="4" type="ORF">CHH28_06970</name>
</gene>
<dbReference type="PANTHER" id="PTHR43420">
    <property type="entry name" value="ACETYLTRANSFERASE"/>
    <property type="match status" value="1"/>
</dbReference>
<evidence type="ECO:0000313" key="4">
    <source>
        <dbReference type="EMBL" id="ASP38429.1"/>
    </source>
</evidence>